<accession>A0A644YZZ1</accession>
<dbReference type="InterPro" id="IPR025669">
    <property type="entry name" value="AAA_dom"/>
</dbReference>
<dbReference type="GO" id="GO:0051782">
    <property type="term" value="P:negative regulation of cell division"/>
    <property type="evidence" value="ECO:0007669"/>
    <property type="project" value="TreeGrafter"/>
</dbReference>
<keyword evidence="1" id="KW-0547">Nucleotide-binding</keyword>
<evidence type="ECO:0000313" key="4">
    <source>
        <dbReference type="EMBL" id="MPM32053.1"/>
    </source>
</evidence>
<evidence type="ECO:0000256" key="2">
    <source>
        <dbReference type="ARBA" id="ARBA00022840"/>
    </source>
</evidence>
<sequence>MESRVNSIRIMLAAFSADDRKAAAGLLQDEALRIVCSLRPDKDGLKKAGTQPADVLLLVTRGDPEAEFDFAERMYTNRSDLTLLLLMPRPEPADMERAMESGIARVIDMNSGVEQIKTHIFTAVNRDRHRRSSLAKVATYDSKIAAFFSAKGGVGKTTMAVSLACALAAQNKKVALIDLNLQFGDVGVFLDITKGDTIADMVEEHTFELATMKSYLIRHYTGVMVMLSSSSPEYAELIRPEHIEAILSTLRPEFDYIVLDMGVTLSDCAISAFELADTVYFVVNEDIACLHDAKRSLKILEALNLSDKIKVVVNKDGISNIKVKDVANLLETAPVLVVPNDPKAAVTAVNRGIPMITCVPHSKATLAIVKFAKSLTRRA</sequence>
<dbReference type="InterPro" id="IPR027417">
    <property type="entry name" value="P-loop_NTPase"/>
</dbReference>
<organism evidence="4">
    <name type="scientific">bioreactor metagenome</name>
    <dbReference type="NCBI Taxonomy" id="1076179"/>
    <lineage>
        <taxon>unclassified sequences</taxon>
        <taxon>metagenomes</taxon>
        <taxon>ecological metagenomes</taxon>
    </lineage>
</organism>
<dbReference type="EMBL" id="VSSQ01006252">
    <property type="protein sequence ID" value="MPM32053.1"/>
    <property type="molecule type" value="Genomic_DNA"/>
</dbReference>
<evidence type="ECO:0000256" key="1">
    <source>
        <dbReference type="ARBA" id="ARBA00022741"/>
    </source>
</evidence>
<dbReference type="Pfam" id="PF13614">
    <property type="entry name" value="AAA_31"/>
    <property type="match status" value="1"/>
</dbReference>
<reference evidence="4" key="1">
    <citation type="submission" date="2019-08" db="EMBL/GenBank/DDBJ databases">
        <authorList>
            <person name="Kucharzyk K."/>
            <person name="Murdoch R.W."/>
            <person name="Higgins S."/>
            <person name="Loffler F."/>
        </authorList>
    </citation>
    <scope>NUCLEOTIDE SEQUENCE</scope>
</reference>
<name>A0A644YZZ1_9ZZZZ</name>
<dbReference type="GO" id="GO:0005829">
    <property type="term" value="C:cytosol"/>
    <property type="evidence" value="ECO:0007669"/>
    <property type="project" value="TreeGrafter"/>
</dbReference>
<gene>
    <name evidence="4" type="ORF">SDC9_78611</name>
</gene>
<dbReference type="GO" id="GO:0009898">
    <property type="term" value="C:cytoplasmic side of plasma membrane"/>
    <property type="evidence" value="ECO:0007669"/>
    <property type="project" value="TreeGrafter"/>
</dbReference>
<dbReference type="InterPro" id="IPR011006">
    <property type="entry name" value="CheY-like_superfamily"/>
</dbReference>
<dbReference type="GO" id="GO:0016887">
    <property type="term" value="F:ATP hydrolysis activity"/>
    <property type="evidence" value="ECO:0007669"/>
    <property type="project" value="TreeGrafter"/>
</dbReference>
<dbReference type="SUPFAM" id="SSF52172">
    <property type="entry name" value="CheY-like"/>
    <property type="match status" value="1"/>
</dbReference>
<dbReference type="GO" id="GO:0005524">
    <property type="term" value="F:ATP binding"/>
    <property type="evidence" value="ECO:0007669"/>
    <property type="project" value="UniProtKB-KW"/>
</dbReference>
<dbReference type="AlphaFoldDB" id="A0A644YZZ1"/>
<keyword evidence="2" id="KW-0067">ATP-binding</keyword>
<proteinExistence type="predicted"/>
<feature type="domain" description="AAA" evidence="3">
    <location>
        <begin position="143"/>
        <end position="302"/>
    </location>
</feature>
<comment type="caution">
    <text evidence="4">The sequence shown here is derived from an EMBL/GenBank/DDBJ whole genome shotgun (WGS) entry which is preliminary data.</text>
</comment>
<dbReference type="PANTHER" id="PTHR43384">
    <property type="entry name" value="SEPTUM SITE-DETERMINING PROTEIN MIND HOMOLOG, CHLOROPLASTIC-RELATED"/>
    <property type="match status" value="1"/>
</dbReference>
<protein>
    <submittedName>
        <fullName evidence="4">Iron-sulfur cluster carrier protein</fullName>
    </submittedName>
</protein>
<evidence type="ECO:0000259" key="3">
    <source>
        <dbReference type="Pfam" id="PF13614"/>
    </source>
</evidence>
<dbReference type="PANTHER" id="PTHR43384:SF6">
    <property type="entry name" value="SEPTUM SITE-DETERMINING PROTEIN MIND HOMOLOG, CHLOROPLASTIC"/>
    <property type="match status" value="1"/>
</dbReference>
<dbReference type="InterPro" id="IPR050625">
    <property type="entry name" value="ParA/MinD_ATPase"/>
</dbReference>
<dbReference type="Gene3D" id="3.40.50.300">
    <property type="entry name" value="P-loop containing nucleotide triphosphate hydrolases"/>
    <property type="match status" value="1"/>
</dbReference>
<dbReference type="SUPFAM" id="SSF52540">
    <property type="entry name" value="P-loop containing nucleoside triphosphate hydrolases"/>
    <property type="match status" value="1"/>
</dbReference>